<dbReference type="AlphaFoldDB" id="A0A371BAE6"/>
<protein>
    <recommendedName>
        <fullName evidence="3">Amidohydrolase-related domain-containing protein</fullName>
    </recommendedName>
</protein>
<dbReference type="Gene3D" id="3.20.20.140">
    <property type="entry name" value="Metal-dependent hydrolases"/>
    <property type="match status" value="1"/>
</dbReference>
<dbReference type="InterPro" id="IPR046249">
    <property type="entry name" value="DUF6282"/>
</dbReference>
<evidence type="ECO:0000313" key="1">
    <source>
        <dbReference type="EMBL" id="RDV04534.1"/>
    </source>
</evidence>
<accession>A0A371BAE6</accession>
<dbReference type="OrthoDB" id="9789440at2"/>
<proteinExistence type="predicted"/>
<evidence type="ECO:0008006" key="3">
    <source>
        <dbReference type="Google" id="ProtNLM"/>
    </source>
</evidence>
<sequence length="313" mass="33795">MQVGVEASSESGRGSLADALLVGAYDIHRHGYPEMSLDCRTRYSDVDNLISSRDAGFKAVVLKSHFWPTVGRAYHLRNLVPGIDIIPSITLNRVVGGFDPIAVESAALQGARVMWFPTWSAANDIERGGISRQIMPAYLKRTKDLPSDYGLRVTDAGGKVGSDVRECLAVAAEHDMLVCTGHISAQESIALAGAIKDAGIERFVFTHPDSGTVGATLEQIDEMVSLGAVCEVCAIGFMPLYMRMRIAEFVALIERLGSAKIVLTSDYFFDWFPPASEAVRLVVGTLLQCNVSIDAIKDMICRNPARLIGATGS</sequence>
<dbReference type="EMBL" id="QRGO01000001">
    <property type="protein sequence ID" value="RDV04534.1"/>
    <property type="molecule type" value="Genomic_DNA"/>
</dbReference>
<evidence type="ECO:0000313" key="2">
    <source>
        <dbReference type="Proteomes" id="UP000263993"/>
    </source>
</evidence>
<gene>
    <name evidence="1" type="ORF">DXH78_08130</name>
</gene>
<dbReference type="RefSeq" id="WP_115516559.1">
    <property type="nucleotide sequence ID" value="NZ_QRGO01000001.1"/>
</dbReference>
<name>A0A371BAE6_9BRAD</name>
<dbReference type="Proteomes" id="UP000263993">
    <property type="component" value="Unassembled WGS sequence"/>
</dbReference>
<dbReference type="SUPFAM" id="SSF51556">
    <property type="entry name" value="Metallo-dependent hydrolases"/>
    <property type="match status" value="1"/>
</dbReference>
<comment type="caution">
    <text evidence="1">The sequence shown here is derived from an EMBL/GenBank/DDBJ whole genome shotgun (WGS) entry which is preliminary data.</text>
</comment>
<keyword evidence="2" id="KW-1185">Reference proteome</keyword>
<reference evidence="2" key="1">
    <citation type="submission" date="2018-08" db="EMBL/GenBank/DDBJ databases">
        <authorList>
            <person name="Kim S.-J."/>
            <person name="Jung G.-Y."/>
        </authorList>
    </citation>
    <scope>NUCLEOTIDE SEQUENCE [LARGE SCALE GENOMIC DNA]</scope>
    <source>
        <strain evidence="2">GY_H</strain>
    </source>
</reference>
<organism evidence="1 2">
    <name type="scientific">Undibacter mobilis</name>
    <dbReference type="NCBI Taxonomy" id="2292256"/>
    <lineage>
        <taxon>Bacteria</taxon>
        <taxon>Pseudomonadati</taxon>
        <taxon>Pseudomonadota</taxon>
        <taxon>Alphaproteobacteria</taxon>
        <taxon>Hyphomicrobiales</taxon>
        <taxon>Nitrobacteraceae</taxon>
        <taxon>Undibacter</taxon>
    </lineage>
</organism>
<dbReference type="Pfam" id="PF19799">
    <property type="entry name" value="DUF6282"/>
    <property type="match status" value="1"/>
</dbReference>
<dbReference type="InterPro" id="IPR032466">
    <property type="entry name" value="Metal_Hydrolase"/>
</dbReference>